<keyword evidence="5" id="KW-1185">Reference proteome</keyword>
<dbReference type="EMBL" id="RZNH01000044">
    <property type="protein sequence ID" value="NOU61880.1"/>
    <property type="molecule type" value="Genomic_DNA"/>
</dbReference>
<dbReference type="InterPro" id="IPR049804">
    <property type="entry name" value="Choice_anch_L"/>
</dbReference>
<organism evidence="4 5">
    <name type="scientific">Marinifilum caeruleilacunae</name>
    <dbReference type="NCBI Taxonomy" id="2499076"/>
    <lineage>
        <taxon>Bacteria</taxon>
        <taxon>Pseudomonadati</taxon>
        <taxon>Bacteroidota</taxon>
        <taxon>Bacteroidia</taxon>
        <taxon>Marinilabiliales</taxon>
        <taxon>Marinifilaceae</taxon>
    </lineage>
</organism>
<protein>
    <recommendedName>
        <fullName evidence="3">Ig-like domain-containing protein</fullName>
    </recommendedName>
</protein>
<dbReference type="Gene3D" id="2.60.40.10">
    <property type="entry name" value="Immunoglobulins"/>
    <property type="match status" value="1"/>
</dbReference>
<dbReference type="SUPFAM" id="SSF141072">
    <property type="entry name" value="CalX-like"/>
    <property type="match status" value="2"/>
</dbReference>
<feature type="region of interest" description="Disordered" evidence="1">
    <location>
        <begin position="535"/>
        <end position="562"/>
    </location>
</feature>
<proteinExistence type="predicted"/>
<feature type="signal peptide" evidence="2">
    <location>
        <begin position="1"/>
        <end position="36"/>
    </location>
</feature>
<dbReference type="Proteomes" id="UP000732105">
    <property type="component" value="Unassembled WGS sequence"/>
</dbReference>
<dbReference type="InterPro" id="IPR007110">
    <property type="entry name" value="Ig-like_dom"/>
</dbReference>
<accession>A0ABX1X1C1</accession>
<gene>
    <name evidence="4" type="ORF">ELS83_18950</name>
</gene>
<reference evidence="4 5" key="1">
    <citation type="submission" date="2018-12" db="EMBL/GenBank/DDBJ databases">
        <title>Marinifilum JC070 sp. nov., a marine bacterium isolated from Yongle Blue Hole in the South China Sea.</title>
        <authorList>
            <person name="Fu T."/>
        </authorList>
    </citation>
    <scope>NUCLEOTIDE SEQUENCE [LARGE SCALE GENOMIC DNA]</scope>
    <source>
        <strain evidence="4 5">JC070</strain>
    </source>
</reference>
<dbReference type="RefSeq" id="WP_171597134.1">
    <property type="nucleotide sequence ID" value="NZ_RZNH01000044.1"/>
</dbReference>
<feature type="compositionally biased region" description="Polar residues" evidence="1">
    <location>
        <begin position="535"/>
        <end position="549"/>
    </location>
</feature>
<name>A0ABX1X1C1_9BACT</name>
<dbReference type="InterPro" id="IPR038081">
    <property type="entry name" value="CalX-like_sf"/>
</dbReference>
<sequence length="1183" mass="125894">MLSSTQKTYQNTSAYKIVRAVLLLLIIVCSSLAVNAQVTIWSEDFSDNSNGDTSESGRWTTSGFNGADGNDWFQVRNGKLELRDNNRSVAEWTTTAAIDISAYIDISISIDAQESGGLEPQGNGDEDYILFQYNLDGGGWQNFDATNPWYDDFPANNTDRNASVSGLNGSSLEIRVRMKNGTGNQEYYRIDDILVQGNIDYCAAGSSVIWQEDFEGANQGWTLNNNGQGTISSRTYPANGSGGTGIAGTDLDNIGEWTTNAIDISAYEQMKISMDIGSWGNEMEDVDYLRIYYSVDGGADVLFASNGSHINDISAMQACTDIPDGNTLVIKVQMRNTWTNEFYYMDNVVVSGEPKSTDLVSLSVSPTSINENGGIASITASLVGAQAFPVTVNLSYTGGSGSDYSSASQIVIPAGSTSASTNFTAIDNSINDGDINVVVDITSVINGSEDGVQEETITIVDDDLPSTDPIEVDDKSPENSYSAENLVKNVLVTGCLTTDNIVYSGDETRGLGYFNAGTSDFPLSSGIIISTGDVNSAEGPNTGNSSQNIGDAGNDSDVNALTGNNGNDAQILEFDFVPAGDVLEFRYVFASEEYPEYACSAYNDVFAFIISGPGITADAGLSGKNIALIPGTSNPVTINNVNDNCGNSTYYIDEAGGFATQFDGRTTVLTASANVQPCQTYHIRLIIADVWDASYNSAVFLEAESFKSNEVIIQNGIGVEEDVDVMYEGCSGSFIKFKREEDLDVDLTFDLNISGTAENGVDYIYVDEFGSQIGDGKIPSTVNMSPGVTEVTYYYQAVSDSGIEGDEDLRLSFLKSCPCSAPEYYEKVVTIIDIPEIEASPTSLVSCDGATPVATITVDLKSGLDPADYQYSLDGGPFQDDNVFTLNNPKVGDVYTITVQDRYACRNESFDVTIPGVTPISAEAGPAKSICEGETTQLEGSGGIYYEWACSPASGLSYLSDIYVPNPTVDENIPFGTYTFTLTVKESASATASCVDTDNMVLTVRENSHFTIAADKAEYCSGEVISLSATISNSDAGDTYLWTPTAEVNSPNSANTTVVYNTAALMAKDFSLTITKTNGCSNIEHISGILVNPQPSVSLNASSVVCTNGTSGQLNVDVTGGTPNGSSPFYTYSWSHDGGLNSPNASSLGVGTYTVTVTDSKSCTAQGTFDIGVEPNPVGIYHD</sequence>
<evidence type="ECO:0000313" key="4">
    <source>
        <dbReference type="EMBL" id="NOU61880.1"/>
    </source>
</evidence>
<evidence type="ECO:0000256" key="1">
    <source>
        <dbReference type="SAM" id="MobiDB-lite"/>
    </source>
</evidence>
<comment type="caution">
    <text evidence="4">The sequence shown here is derived from an EMBL/GenBank/DDBJ whole genome shotgun (WGS) entry which is preliminary data.</text>
</comment>
<feature type="chain" id="PRO_5045618276" description="Ig-like domain-containing protein" evidence="2">
    <location>
        <begin position="37"/>
        <end position="1183"/>
    </location>
</feature>
<dbReference type="PROSITE" id="PS50835">
    <property type="entry name" value="IG_LIKE"/>
    <property type="match status" value="1"/>
</dbReference>
<evidence type="ECO:0000256" key="2">
    <source>
        <dbReference type="SAM" id="SignalP"/>
    </source>
</evidence>
<keyword evidence="2" id="KW-0732">Signal</keyword>
<evidence type="ECO:0000313" key="5">
    <source>
        <dbReference type="Proteomes" id="UP000732105"/>
    </source>
</evidence>
<feature type="domain" description="Ig-like" evidence="3">
    <location>
        <begin position="1095"/>
        <end position="1166"/>
    </location>
</feature>
<evidence type="ECO:0000259" key="3">
    <source>
        <dbReference type="PROSITE" id="PS50835"/>
    </source>
</evidence>
<dbReference type="NCBIfam" id="NF038133">
    <property type="entry name" value="choice_anch_L"/>
    <property type="match status" value="1"/>
</dbReference>
<dbReference type="Gene3D" id="2.60.40.2030">
    <property type="match status" value="2"/>
</dbReference>
<dbReference type="InterPro" id="IPR013783">
    <property type="entry name" value="Ig-like_fold"/>
</dbReference>